<protein>
    <submittedName>
        <fullName evidence="8">Cytochrome d ubiquinol oxidase subunit II</fullName>
    </submittedName>
</protein>
<organism evidence="8 9">
    <name type="scientific">Methylorubrum populi</name>
    <dbReference type="NCBI Taxonomy" id="223967"/>
    <lineage>
        <taxon>Bacteria</taxon>
        <taxon>Pseudomonadati</taxon>
        <taxon>Pseudomonadota</taxon>
        <taxon>Alphaproteobacteria</taxon>
        <taxon>Hyphomicrobiales</taxon>
        <taxon>Methylobacteriaceae</taxon>
        <taxon>Methylorubrum</taxon>
    </lineage>
</organism>
<proteinExistence type="inferred from homology"/>
<dbReference type="GO" id="GO:0005886">
    <property type="term" value="C:plasma membrane"/>
    <property type="evidence" value="ECO:0007669"/>
    <property type="project" value="UniProtKB-SubCell"/>
</dbReference>
<feature type="transmembrane region" description="Helical" evidence="7">
    <location>
        <begin position="269"/>
        <end position="292"/>
    </location>
</feature>
<evidence type="ECO:0000256" key="1">
    <source>
        <dbReference type="ARBA" id="ARBA00004651"/>
    </source>
</evidence>
<keyword evidence="4 7" id="KW-0812">Transmembrane</keyword>
<comment type="similarity">
    <text evidence="2">Belongs to the cytochrome ubiquinol oxidase subunit 2 family.</text>
</comment>
<dbReference type="EMBL" id="AP014809">
    <property type="protein sequence ID" value="BAU89329.1"/>
    <property type="molecule type" value="Genomic_DNA"/>
</dbReference>
<dbReference type="Proteomes" id="UP000218288">
    <property type="component" value="Chromosome"/>
</dbReference>
<dbReference type="GO" id="GO:0070069">
    <property type="term" value="C:cytochrome complex"/>
    <property type="evidence" value="ECO:0007669"/>
    <property type="project" value="TreeGrafter"/>
</dbReference>
<dbReference type="NCBIfam" id="TIGR00203">
    <property type="entry name" value="cydB"/>
    <property type="match status" value="1"/>
</dbReference>
<feature type="transmembrane region" description="Helical" evidence="7">
    <location>
        <begin position="127"/>
        <end position="147"/>
    </location>
</feature>
<reference evidence="8 9" key="1">
    <citation type="journal article" date="2016" name="Genome Announc.">
        <title>Complete Genome Sequence of Methylobacterium populi P-1M, Isolated from Pink-Pigmented Household Biofilm.</title>
        <authorList>
            <person name="Morohoshi T."/>
            <person name="Ikeda T."/>
        </authorList>
    </citation>
    <scope>NUCLEOTIDE SEQUENCE [LARGE SCALE GENOMIC DNA]</scope>
    <source>
        <strain evidence="8 9">P-1M</strain>
    </source>
</reference>
<keyword evidence="5 7" id="KW-1133">Transmembrane helix</keyword>
<dbReference type="PANTHER" id="PTHR43141">
    <property type="entry name" value="CYTOCHROME BD2 SUBUNIT II"/>
    <property type="match status" value="1"/>
</dbReference>
<feature type="transmembrane region" description="Helical" evidence="7">
    <location>
        <begin position="312"/>
        <end position="333"/>
    </location>
</feature>
<dbReference type="OrthoDB" id="9776710at2"/>
<dbReference type="PANTHER" id="PTHR43141:SF4">
    <property type="entry name" value="CYTOCHROME BD2 SUBUNIT II"/>
    <property type="match status" value="1"/>
</dbReference>
<comment type="subcellular location">
    <subcellularLocation>
        <location evidence="1">Cell membrane</location>
        <topology evidence="1">Multi-pass membrane protein</topology>
    </subcellularLocation>
</comment>
<dbReference type="GO" id="GO:0016682">
    <property type="term" value="F:oxidoreductase activity, acting on diphenols and related substances as donors, oxygen as acceptor"/>
    <property type="evidence" value="ECO:0007669"/>
    <property type="project" value="TreeGrafter"/>
</dbReference>
<evidence type="ECO:0000313" key="9">
    <source>
        <dbReference type="Proteomes" id="UP000218288"/>
    </source>
</evidence>
<evidence type="ECO:0000256" key="2">
    <source>
        <dbReference type="ARBA" id="ARBA00007543"/>
    </source>
</evidence>
<feature type="transmembrane region" description="Helical" evidence="7">
    <location>
        <begin position="239"/>
        <end position="257"/>
    </location>
</feature>
<feature type="transmembrane region" description="Helical" evidence="7">
    <location>
        <begin position="20"/>
        <end position="47"/>
    </location>
</feature>
<keyword evidence="3" id="KW-1003">Cell membrane</keyword>
<name>A0A160P9L1_9HYPH</name>
<dbReference type="RefSeq" id="WP_096483871.1">
    <property type="nucleotide sequence ID" value="NZ_AP014809.1"/>
</dbReference>
<dbReference type="AlphaFoldDB" id="A0A160P9L1"/>
<dbReference type="Pfam" id="PF02322">
    <property type="entry name" value="Cyt_bd_oxida_II"/>
    <property type="match status" value="1"/>
</dbReference>
<feature type="transmembrane region" description="Helical" evidence="7">
    <location>
        <begin position="167"/>
        <end position="187"/>
    </location>
</feature>
<feature type="transmembrane region" description="Helical" evidence="7">
    <location>
        <begin position="94"/>
        <end position="115"/>
    </location>
</feature>
<dbReference type="GO" id="GO:0019646">
    <property type="term" value="P:aerobic electron transport chain"/>
    <property type="evidence" value="ECO:0007669"/>
    <property type="project" value="TreeGrafter"/>
</dbReference>
<evidence type="ECO:0000256" key="6">
    <source>
        <dbReference type="ARBA" id="ARBA00023136"/>
    </source>
</evidence>
<evidence type="ECO:0000256" key="3">
    <source>
        <dbReference type="ARBA" id="ARBA00022475"/>
    </source>
</evidence>
<evidence type="ECO:0000256" key="5">
    <source>
        <dbReference type="ARBA" id="ARBA00022989"/>
    </source>
</evidence>
<feature type="transmembrane region" description="Helical" evidence="7">
    <location>
        <begin position="207"/>
        <end position="227"/>
    </location>
</feature>
<evidence type="ECO:0000313" key="8">
    <source>
        <dbReference type="EMBL" id="BAU89329.1"/>
    </source>
</evidence>
<accession>A0A160P9L1</accession>
<evidence type="ECO:0000256" key="7">
    <source>
        <dbReference type="SAM" id="Phobius"/>
    </source>
</evidence>
<keyword evidence="6 7" id="KW-0472">Membrane</keyword>
<sequence>MFGFGSEYEGLAFWLPLVWAGLLALAVAMYVVIDGFDLGVGILFTAARPGNWRDRMMLSVAPIWDGNETWLVLGGGGLFAVFSVAYAILLPALYLPIILMLIALIFRGVAFEFRFKAERSQVVWDNAFHYGSLVATFAQGMVLGAFVQGFQTEGRGFSGGTFDWLTPFSVMTGIGLVCGYGLLGATWCVMKTSGELEIWSRIKAKQFLIGTVVSMAIVSAWVPFLGLHIQWRWFSWPNVLFVAPVPLLTAFVCWRIWKAIEDGREVAPFLLSIALFLLGFLGLAISLFPYIVPPKLTIWQAANATSALQFALVGYAVVMPLTLAYTAYAYWVFRGKIEENPNAASYH</sequence>
<evidence type="ECO:0000256" key="4">
    <source>
        <dbReference type="ARBA" id="ARBA00022692"/>
    </source>
</evidence>
<gene>
    <name evidence="8" type="ORF">MPPM_0724</name>
</gene>
<dbReference type="InterPro" id="IPR003317">
    <property type="entry name" value="Cyt-d_oxidase_su2"/>
</dbReference>
<dbReference type="GO" id="GO:0009055">
    <property type="term" value="F:electron transfer activity"/>
    <property type="evidence" value="ECO:0007669"/>
    <property type="project" value="TreeGrafter"/>
</dbReference>